<dbReference type="InterPro" id="IPR029052">
    <property type="entry name" value="Metallo-depent_PP-like"/>
</dbReference>
<evidence type="ECO:0000259" key="3">
    <source>
        <dbReference type="Pfam" id="PF00149"/>
    </source>
</evidence>
<dbReference type="Gene3D" id="3.90.780.10">
    <property type="entry name" value="5'-Nucleotidase, C-terminal domain"/>
    <property type="match status" value="1"/>
</dbReference>
<proteinExistence type="inferred from homology"/>
<dbReference type="Pfam" id="PF00149">
    <property type="entry name" value="Metallophos"/>
    <property type="match status" value="1"/>
</dbReference>
<dbReference type="GO" id="GO:0008768">
    <property type="term" value="F:UDP-sugar diphosphatase activity"/>
    <property type="evidence" value="ECO:0007669"/>
    <property type="project" value="TreeGrafter"/>
</dbReference>
<feature type="domain" description="Calcineurin-like phosphoesterase" evidence="3">
    <location>
        <begin position="7"/>
        <end position="205"/>
    </location>
</feature>
<dbReference type="CDD" id="cd00845">
    <property type="entry name" value="MPP_UshA_N_like"/>
    <property type="match status" value="1"/>
</dbReference>
<dbReference type="GO" id="GO:0030288">
    <property type="term" value="C:outer membrane-bounded periplasmic space"/>
    <property type="evidence" value="ECO:0007669"/>
    <property type="project" value="TreeGrafter"/>
</dbReference>
<dbReference type="AlphaFoldDB" id="A0A090J1M9"/>
<dbReference type="Gene3D" id="3.60.21.10">
    <property type="match status" value="1"/>
</dbReference>
<dbReference type="GO" id="GO:0009166">
    <property type="term" value="P:nucleotide catabolic process"/>
    <property type="evidence" value="ECO:0007669"/>
    <property type="project" value="InterPro"/>
</dbReference>
<dbReference type="GO" id="GO:0000166">
    <property type="term" value="F:nucleotide binding"/>
    <property type="evidence" value="ECO:0007669"/>
    <property type="project" value="UniProtKB-KW"/>
</dbReference>
<evidence type="ECO:0000313" key="5">
    <source>
        <dbReference type="EMBL" id="CEE02548.1"/>
    </source>
</evidence>
<dbReference type="InterPro" id="IPR008334">
    <property type="entry name" value="5'-Nucleotdase_C"/>
</dbReference>
<gene>
    <name evidence="5" type="primary">yunD</name>
    <name evidence="5" type="ORF">BT1A1_2755</name>
</gene>
<dbReference type="Pfam" id="PF02872">
    <property type="entry name" value="5_nucleotid_C"/>
    <property type="match status" value="1"/>
</dbReference>
<dbReference type="PANTHER" id="PTHR11575:SF23">
    <property type="entry name" value="5-NUCLEOTIDASE FAMILY PROTEIN"/>
    <property type="match status" value="1"/>
</dbReference>
<keyword evidence="6" id="KW-1185">Reference proteome</keyword>
<evidence type="ECO:0000259" key="4">
    <source>
        <dbReference type="Pfam" id="PF02872"/>
    </source>
</evidence>
<evidence type="ECO:0000313" key="6">
    <source>
        <dbReference type="Proteomes" id="UP000040576"/>
    </source>
</evidence>
<keyword evidence="1" id="KW-0732">Signal</keyword>
<organism evidence="5 6">
    <name type="scientific">Caldibacillus thermoamylovorans</name>
    <dbReference type="NCBI Taxonomy" id="35841"/>
    <lineage>
        <taxon>Bacteria</taxon>
        <taxon>Bacillati</taxon>
        <taxon>Bacillota</taxon>
        <taxon>Bacilli</taxon>
        <taxon>Bacillales</taxon>
        <taxon>Bacillaceae</taxon>
        <taxon>Caldibacillus</taxon>
    </lineage>
</organism>
<dbReference type="InterPro" id="IPR011240">
    <property type="entry name" value="Pesterase_YunD"/>
</dbReference>
<evidence type="ECO:0000256" key="1">
    <source>
        <dbReference type="ARBA" id="ARBA00022729"/>
    </source>
</evidence>
<dbReference type="SUPFAM" id="SSF55816">
    <property type="entry name" value="5'-nucleotidase (syn. UDP-sugar hydrolase), C-terminal domain"/>
    <property type="match status" value="1"/>
</dbReference>
<dbReference type="GO" id="GO:0008253">
    <property type="term" value="F:5'-nucleotidase activity"/>
    <property type="evidence" value="ECO:0007669"/>
    <property type="project" value="TreeGrafter"/>
</dbReference>
<dbReference type="SUPFAM" id="SSF56300">
    <property type="entry name" value="Metallo-dependent phosphatases"/>
    <property type="match status" value="1"/>
</dbReference>
<protein>
    <submittedName>
        <fullName evidence="5">Putative metallophosphoesterase YunD</fullName>
    </submittedName>
</protein>
<accession>A0A090J1M9</accession>
<keyword evidence="2" id="KW-0378">Hydrolase</keyword>
<dbReference type="PANTHER" id="PTHR11575">
    <property type="entry name" value="5'-NUCLEOTIDASE-RELATED"/>
    <property type="match status" value="1"/>
</dbReference>
<dbReference type="PIRSF" id="PIRSF036361">
    <property type="entry name" value="YunD"/>
    <property type="match status" value="1"/>
</dbReference>
<dbReference type="InterPro" id="IPR004843">
    <property type="entry name" value="Calcineurin-like_PHP"/>
</dbReference>
<dbReference type="InterPro" id="IPR006179">
    <property type="entry name" value="5_nucleotidase/apyrase"/>
</dbReference>
<evidence type="ECO:0000256" key="2">
    <source>
        <dbReference type="RuleBase" id="RU362119"/>
    </source>
</evidence>
<dbReference type="InterPro" id="IPR036907">
    <property type="entry name" value="5'-Nucleotdase_C_sf"/>
</dbReference>
<dbReference type="Proteomes" id="UP000040576">
    <property type="component" value="Unassembled WGS sequence"/>
</dbReference>
<comment type="similarity">
    <text evidence="2">Belongs to the 5'-nucleotidase family.</text>
</comment>
<dbReference type="RefSeq" id="WP_034772138.1">
    <property type="nucleotide sequence ID" value="NZ_CCRF01000079.1"/>
</dbReference>
<reference evidence="5 6" key="1">
    <citation type="submission" date="2014-07" db="EMBL/GenBank/DDBJ databases">
        <authorList>
            <person name="Wibberg Daniel"/>
        </authorList>
    </citation>
    <scope>NUCLEOTIDE SEQUENCE [LARGE SCALE GENOMIC DNA]</scope>
</reference>
<sequence length="461" mass="53418">MNEKIIIYHTNDLHSHFQYWPRIRQKLLKQKKIHKELHESMFLFDIGDHLDRFHPFTEATLGKGNVRLLNDVGFHAVTIGNNEGITLSHQDLLHLYDEAQFDCIVANLYDNEGNRPHWAKPYTIYETLQKTKIGVIGVTINFTNFYEPLDWVVTNPFAELEKWIPIVREKVDVLIILSHLGLSDDERIAEQFPQVDVILGAHTHHILPEGKWVNGCLLCCTGKFGLNLGKVELLLNHEKKTIKKRAELIPSRNLDKEDQEENFDQRLIEEGKELLSNPVAYLPKKLETDWFHHTKLNQLLCASLTEWCEADCSFLNAGVLLDHLGPGIVTDYDIHRICPHPINPCTVRLTGAELKEVIVQTVDDKYTTLEIKGFGFRGSIFGKIIYDQIEISCQGSAIKIQINGEDLQMEQNYTVATLDMFTFARFYPEITRAEKKYYLPEFLRDLLRWKLKCNYPVKSEY</sequence>
<feature type="domain" description="5'-Nucleotidase C-terminal" evidence="4">
    <location>
        <begin position="287"/>
        <end position="419"/>
    </location>
</feature>
<dbReference type="PRINTS" id="PR01607">
    <property type="entry name" value="APYRASEFAMLY"/>
</dbReference>
<name>A0A090J1M9_9BACI</name>
<keyword evidence="2" id="KW-0547">Nucleotide-binding</keyword>
<dbReference type="EMBL" id="CCRF01000079">
    <property type="protein sequence ID" value="CEE02548.1"/>
    <property type="molecule type" value="Genomic_DNA"/>
</dbReference>